<dbReference type="CDD" id="cd08060">
    <property type="entry name" value="MPN_UPF0172"/>
    <property type="match status" value="1"/>
</dbReference>
<evidence type="ECO:0000313" key="3">
    <source>
        <dbReference type="EMBL" id="KAK6632652.1"/>
    </source>
</evidence>
<comment type="similarity">
    <text evidence="1">Belongs to the EMC8/EMC9 family.</text>
</comment>
<evidence type="ECO:0000259" key="2">
    <source>
        <dbReference type="PROSITE" id="PS50249"/>
    </source>
</evidence>
<dbReference type="Pfam" id="PF03665">
    <property type="entry name" value="UPF0172"/>
    <property type="match status" value="1"/>
</dbReference>
<evidence type="ECO:0000256" key="1">
    <source>
        <dbReference type="ARBA" id="ARBA00007461"/>
    </source>
</evidence>
<dbReference type="PROSITE" id="PS50249">
    <property type="entry name" value="MPN"/>
    <property type="match status" value="1"/>
</dbReference>
<proteinExistence type="inferred from homology"/>
<dbReference type="EMBL" id="JAWJWE010000007">
    <property type="protein sequence ID" value="KAK6632652.1"/>
    <property type="molecule type" value="Genomic_DNA"/>
</dbReference>
<dbReference type="PANTHER" id="PTHR12941">
    <property type="entry name" value="ER MEMBRANE PROTEIN COMPLEX"/>
    <property type="match status" value="1"/>
</dbReference>
<dbReference type="PANTHER" id="PTHR12941:SF10">
    <property type="entry name" value="ER MEMBRANE PROTEIN COMPLEX SUBUNIT 8_9 HOMOLOG"/>
    <property type="match status" value="1"/>
</dbReference>
<sequence>MADISFSPRAYGKMILHCAKYPHCAVNGVLLAENSKSKALKNDGSLHFVDAIPLFHICLHLSPMYEVALTQIDQMATAKGLVIAGYYIANENFRDTSSETGHRVADRIAENFSSACLVVIENKKFPSCYGDVSKELPLIISQYSDGKWKTKEKSSIEVSYNTLWRTSQLMVNKANDIVDFDNHLDDISQDWWNSSLNHEIEAGEST</sequence>
<accession>A0AAN8S3V4</accession>
<dbReference type="GO" id="GO:0072546">
    <property type="term" value="C:EMC complex"/>
    <property type="evidence" value="ECO:0007669"/>
    <property type="project" value="InterPro"/>
</dbReference>
<dbReference type="Proteomes" id="UP001372834">
    <property type="component" value="Unassembled WGS sequence"/>
</dbReference>
<gene>
    <name evidence="3" type="ORF">RUM43_013420</name>
</gene>
<name>A0AAN8S3V4_POLSC</name>
<dbReference type="AlphaFoldDB" id="A0AAN8S3V4"/>
<evidence type="ECO:0000313" key="4">
    <source>
        <dbReference type="Proteomes" id="UP001372834"/>
    </source>
</evidence>
<reference evidence="3 4" key="1">
    <citation type="submission" date="2023-10" db="EMBL/GenBank/DDBJ databases">
        <title>Genomes of two closely related lineages of the louse Polyplax serrata with different host specificities.</title>
        <authorList>
            <person name="Martinu J."/>
            <person name="Tarabai H."/>
            <person name="Stefka J."/>
            <person name="Hypsa V."/>
        </authorList>
    </citation>
    <scope>NUCLEOTIDE SEQUENCE [LARGE SCALE GENOMIC DNA]</scope>
    <source>
        <strain evidence="3">HR10_N</strain>
    </source>
</reference>
<dbReference type="InterPro" id="IPR037518">
    <property type="entry name" value="MPN"/>
</dbReference>
<comment type="caution">
    <text evidence="3">The sequence shown here is derived from an EMBL/GenBank/DDBJ whole genome shotgun (WGS) entry which is preliminary data.</text>
</comment>
<organism evidence="3 4">
    <name type="scientific">Polyplax serrata</name>
    <name type="common">Common mouse louse</name>
    <dbReference type="NCBI Taxonomy" id="468196"/>
    <lineage>
        <taxon>Eukaryota</taxon>
        <taxon>Metazoa</taxon>
        <taxon>Ecdysozoa</taxon>
        <taxon>Arthropoda</taxon>
        <taxon>Hexapoda</taxon>
        <taxon>Insecta</taxon>
        <taxon>Pterygota</taxon>
        <taxon>Neoptera</taxon>
        <taxon>Paraneoptera</taxon>
        <taxon>Psocodea</taxon>
        <taxon>Troctomorpha</taxon>
        <taxon>Phthiraptera</taxon>
        <taxon>Anoplura</taxon>
        <taxon>Polyplacidae</taxon>
        <taxon>Polyplax</taxon>
    </lineage>
</organism>
<feature type="domain" description="MPN" evidence="2">
    <location>
        <begin position="4"/>
        <end position="146"/>
    </location>
</feature>
<protein>
    <recommendedName>
        <fullName evidence="2">MPN domain-containing protein</fullName>
    </recommendedName>
</protein>
<dbReference type="InterPro" id="IPR005366">
    <property type="entry name" value="EMC8/9"/>
</dbReference>